<dbReference type="Gene3D" id="3.30.1460.10">
    <property type="match status" value="1"/>
</dbReference>
<dbReference type="EMBL" id="LIBJ01000060">
    <property type="protein sequence ID" value="KRO48812.1"/>
    <property type="molecule type" value="Genomic_DNA"/>
</dbReference>
<gene>
    <name evidence="1" type="ORF">ABR75_08455</name>
</gene>
<comment type="caution">
    <text evidence="1">The sequence shown here is derived from an EMBL/GenBank/DDBJ whole genome shotgun (WGS) entry which is preliminary data.</text>
</comment>
<reference evidence="1 2" key="1">
    <citation type="submission" date="2015-10" db="EMBL/GenBank/DDBJ databases">
        <title>Metagenome-Assembled Genomes uncover a global brackish microbiome.</title>
        <authorList>
            <person name="Hugerth L.W."/>
            <person name="Larsson J."/>
            <person name="Alneberg J."/>
            <person name="Lindh M.V."/>
            <person name="Legrand C."/>
            <person name="Pinhassi J."/>
            <person name="Andersson A.F."/>
        </authorList>
    </citation>
    <scope>NUCLEOTIDE SEQUENCE [LARGE SCALE GENOMIC DNA]</scope>
    <source>
        <strain evidence="1">BACL6 MAG-120924-bin43</strain>
    </source>
</reference>
<accession>A0A0R2QFB2</accession>
<dbReference type="Proteomes" id="UP000051017">
    <property type="component" value="Unassembled WGS sequence"/>
</dbReference>
<dbReference type="SUPFAM" id="SSF69635">
    <property type="entry name" value="Type III secretory system chaperone-like"/>
    <property type="match status" value="1"/>
</dbReference>
<dbReference type="AlphaFoldDB" id="A0A0R2QFB2"/>
<sequence length="157" mass="18134">MSDLFDDQALARIEQQIDEWLVHLRSHNPAILAVDRSVDGDIRWYVRMQGEEKEFTTVWLTLGQRTLRYETYVMPAPEENAEALYESLLRRNEKLVGAHFSIGAEDAVFLRGEMPIGSLNEKELDRAIGTLYATVEQYFKGFLQIGFARLFNSRFGN</sequence>
<name>A0A0R2QFB2_9ACTN</name>
<dbReference type="Pfam" id="PF10722">
    <property type="entry name" value="YbjN"/>
    <property type="match status" value="1"/>
</dbReference>
<evidence type="ECO:0008006" key="3">
    <source>
        <dbReference type="Google" id="ProtNLM"/>
    </source>
</evidence>
<evidence type="ECO:0000313" key="2">
    <source>
        <dbReference type="Proteomes" id="UP000051017"/>
    </source>
</evidence>
<dbReference type="InterPro" id="IPR019660">
    <property type="entry name" value="Put_sensory_transdc_reg_YbjN"/>
</dbReference>
<organism evidence="1 2">
    <name type="scientific">Acidimicrobiia bacterium BACL6 MAG-120924-bin43</name>
    <dbReference type="NCBI Taxonomy" id="1655583"/>
    <lineage>
        <taxon>Bacteria</taxon>
        <taxon>Bacillati</taxon>
        <taxon>Actinomycetota</taxon>
        <taxon>Acidimicrobiia</taxon>
        <taxon>acIV cluster</taxon>
    </lineage>
</organism>
<proteinExistence type="predicted"/>
<evidence type="ECO:0000313" key="1">
    <source>
        <dbReference type="EMBL" id="KRO48812.1"/>
    </source>
</evidence>
<protein>
    <recommendedName>
        <fullName evidence="3">Histidine kinase</fullName>
    </recommendedName>
</protein>